<reference evidence="3 4" key="1">
    <citation type="submission" date="2020-04" db="EMBL/GenBank/DDBJ databases">
        <title>Usitatibacter rugosus gen. nov., sp. nov. and Usitatibacter palustris sp. nov., novel members of Usitatibacteraceae fam. nov. within the order Nitrosomonadales isolated from soil.</title>
        <authorList>
            <person name="Huber K.J."/>
            <person name="Neumann-Schaal M."/>
            <person name="Geppert A."/>
            <person name="Luckner M."/>
            <person name="Wanner G."/>
            <person name="Overmann J."/>
        </authorList>
    </citation>
    <scope>NUCLEOTIDE SEQUENCE [LARGE SCALE GENOMIC DNA]</scope>
    <source>
        <strain evidence="3 4">0125_3</strain>
    </source>
</reference>
<protein>
    <submittedName>
        <fullName evidence="3">Uncharacterized protein</fullName>
    </submittedName>
</protein>
<evidence type="ECO:0000313" key="4">
    <source>
        <dbReference type="Proteomes" id="UP000501534"/>
    </source>
</evidence>
<dbReference type="AlphaFoldDB" id="A0A6M4GRF4"/>
<accession>A0A6M4GRF4</accession>
<keyword evidence="4" id="KW-1185">Reference proteome</keyword>
<dbReference type="Proteomes" id="UP000501534">
    <property type="component" value="Chromosome"/>
</dbReference>
<sequence length="192" mass="20810">MSYDVTLFVPSGDAPLEEQVDEEPSGEPTDEDRARLAALRASLLTYDPAVKFDEGAQDALVVIDGEKIPDLAIGPRRATVGMSMASDPRALYGMLHEIVGLFAKHGFVAYDYQLGAVVKPDVTFRAFMQQFRSQWDTPASFEAWLEGDAGGAQSPSKAPQTPAKKGVSALGVVFGVLILLWALYKLHKAGYF</sequence>
<dbReference type="KEGG" id="uru:DSM104443_00398"/>
<dbReference type="EMBL" id="CP053069">
    <property type="protein sequence ID" value="QJR09358.1"/>
    <property type="molecule type" value="Genomic_DNA"/>
</dbReference>
<evidence type="ECO:0000313" key="3">
    <source>
        <dbReference type="EMBL" id="QJR09358.1"/>
    </source>
</evidence>
<evidence type="ECO:0000256" key="2">
    <source>
        <dbReference type="SAM" id="Phobius"/>
    </source>
</evidence>
<gene>
    <name evidence="3" type="ORF">DSM104443_00398</name>
</gene>
<keyword evidence="2" id="KW-1133">Transmembrane helix</keyword>
<feature type="transmembrane region" description="Helical" evidence="2">
    <location>
        <begin position="166"/>
        <end position="184"/>
    </location>
</feature>
<feature type="region of interest" description="Disordered" evidence="1">
    <location>
        <begin position="1"/>
        <end position="31"/>
    </location>
</feature>
<keyword evidence="2" id="KW-0812">Transmembrane</keyword>
<feature type="compositionally biased region" description="Acidic residues" evidence="1">
    <location>
        <begin position="15"/>
        <end position="30"/>
    </location>
</feature>
<proteinExistence type="predicted"/>
<keyword evidence="2" id="KW-0472">Membrane</keyword>
<organism evidence="3 4">
    <name type="scientific">Usitatibacter rugosus</name>
    <dbReference type="NCBI Taxonomy" id="2732067"/>
    <lineage>
        <taxon>Bacteria</taxon>
        <taxon>Pseudomonadati</taxon>
        <taxon>Pseudomonadota</taxon>
        <taxon>Betaproteobacteria</taxon>
        <taxon>Nitrosomonadales</taxon>
        <taxon>Usitatibacteraceae</taxon>
        <taxon>Usitatibacter</taxon>
    </lineage>
</organism>
<dbReference type="RefSeq" id="WP_171089050.1">
    <property type="nucleotide sequence ID" value="NZ_CP053069.1"/>
</dbReference>
<evidence type="ECO:0000256" key="1">
    <source>
        <dbReference type="SAM" id="MobiDB-lite"/>
    </source>
</evidence>
<name>A0A6M4GRF4_9PROT</name>